<dbReference type="Proteomes" id="UP000009138">
    <property type="component" value="Unassembled WGS sequence"/>
</dbReference>
<dbReference type="AlphaFoldDB" id="I1CSD7"/>
<evidence type="ECO:0000313" key="2">
    <source>
        <dbReference type="Proteomes" id="UP000009138"/>
    </source>
</evidence>
<evidence type="ECO:0000313" key="1">
    <source>
        <dbReference type="EMBL" id="EIE91367.1"/>
    </source>
</evidence>
<dbReference type="VEuPathDB" id="FungiDB:RO3G_16078"/>
<organism evidence="1 2">
    <name type="scientific">Rhizopus delemar (strain RA 99-880 / ATCC MYA-4621 / FGSC 9543 / NRRL 43880)</name>
    <name type="common">Mucormycosis agent</name>
    <name type="synonym">Rhizopus arrhizus var. delemar</name>
    <dbReference type="NCBI Taxonomy" id="246409"/>
    <lineage>
        <taxon>Eukaryota</taxon>
        <taxon>Fungi</taxon>
        <taxon>Fungi incertae sedis</taxon>
        <taxon>Mucoromycota</taxon>
        <taxon>Mucoromycotina</taxon>
        <taxon>Mucoromycetes</taxon>
        <taxon>Mucorales</taxon>
        <taxon>Mucorineae</taxon>
        <taxon>Rhizopodaceae</taxon>
        <taxon>Rhizopus</taxon>
    </lineage>
</organism>
<gene>
    <name evidence="1" type="ORF">RO3G_16078</name>
</gene>
<dbReference type="InParanoid" id="I1CSD7"/>
<sequence length="49" mass="5688">MTERRVIDNNYTWPRICPVRYLYGGASLYDDKHSRSVMPGWTNKLAAAL</sequence>
<reference evidence="1 2" key="1">
    <citation type="journal article" date="2009" name="PLoS Genet.">
        <title>Genomic analysis of the basal lineage fungus Rhizopus oryzae reveals a whole-genome duplication.</title>
        <authorList>
            <person name="Ma L.-J."/>
            <person name="Ibrahim A.S."/>
            <person name="Skory C."/>
            <person name="Grabherr M.G."/>
            <person name="Burger G."/>
            <person name="Butler M."/>
            <person name="Elias M."/>
            <person name="Idnurm A."/>
            <person name="Lang B.F."/>
            <person name="Sone T."/>
            <person name="Abe A."/>
            <person name="Calvo S.E."/>
            <person name="Corrochano L.M."/>
            <person name="Engels R."/>
            <person name="Fu J."/>
            <person name="Hansberg W."/>
            <person name="Kim J.-M."/>
            <person name="Kodira C.D."/>
            <person name="Koehrsen M.J."/>
            <person name="Liu B."/>
            <person name="Miranda-Saavedra D."/>
            <person name="O'Leary S."/>
            <person name="Ortiz-Castellanos L."/>
            <person name="Poulter R."/>
            <person name="Rodriguez-Romero J."/>
            <person name="Ruiz-Herrera J."/>
            <person name="Shen Y.-Q."/>
            <person name="Zeng Q."/>
            <person name="Galagan J."/>
            <person name="Birren B.W."/>
            <person name="Cuomo C.A."/>
            <person name="Wickes B.L."/>
        </authorList>
    </citation>
    <scope>NUCLEOTIDE SEQUENCE [LARGE SCALE GENOMIC DNA]</scope>
    <source>
        <strain evidence="2">RA 99-880 / ATCC MYA-4621 / FGSC 9543 / NRRL 43880</strain>
    </source>
</reference>
<keyword evidence="2" id="KW-1185">Reference proteome</keyword>
<proteinExistence type="predicted"/>
<accession>I1CSD7</accession>
<protein>
    <submittedName>
        <fullName evidence="1">Uncharacterized protein</fullName>
    </submittedName>
</protein>
<name>I1CSD7_RHIO9</name>
<dbReference type="RefSeq" id="XP_067526763.1">
    <property type="nucleotide sequence ID" value="XM_067670662.1"/>
</dbReference>
<dbReference type="GeneID" id="93623043"/>
<dbReference type="EMBL" id="CH476749">
    <property type="protein sequence ID" value="EIE91367.1"/>
    <property type="molecule type" value="Genomic_DNA"/>
</dbReference>